<feature type="region of interest" description="Disordered" evidence="1">
    <location>
        <begin position="57"/>
        <end position="109"/>
    </location>
</feature>
<evidence type="ECO:0000313" key="2">
    <source>
        <dbReference type="EMBL" id="PVD34298.1"/>
    </source>
</evidence>
<keyword evidence="3" id="KW-1185">Reference proteome</keyword>
<reference evidence="2 3" key="1">
    <citation type="submission" date="2018-04" db="EMBL/GenBank/DDBJ databases">
        <title>The genome of golden apple snail Pomacea canaliculata provides insight into stress tolerance and invasive adaptation.</title>
        <authorList>
            <person name="Liu C."/>
            <person name="Liu B."/>
            <person name="Ren Y."/>
            <person name="Zhang Y."/>
            <person name="Wang H."/>
            <person name="Li S."/>
            <person name="Jiang F."/>
            <person name="Yin L."/>
            <person name="Zhang G."/>
            <person name="Qian W."/>
            <person name="Fan W."/>
        </authorList>
    </citation>
    <scope>NUCLEOTIDE SEQUENCE [LARGE SCALE GENOMIC DNA]</scope>
    <source>
        <strain evidence="2">SZHN2017</strain>
        <tissue evidence="2">Muscle</tissue>
    </source>
</reference>
<dbReference type="AlphaFoldDB" id="A0A2T7PLK0"/>
<dbReference type="EMBL" id="PZQS01000003">
    <property type="protein sequence ID" value="PVD34298.1"/>
    <property type="molecule type" value="Genomic_DNA"/>
</dbReference>
<protein>
    <submittedName>
        <fullName evidence="2">Uncharacterized protein</fullName>
    </submittedName>
</protein>
<evidence type="ECO:0000256" key="1">
    <source>
        <dbReference type="SAM" id="MobiDB-lite"/>
    </source>
</evidence>
<name>A0A2T7PLK0_POMCA</name>
<organism evidence="2 3">
    <name type="scientific">Pomacea canaliculata</name>
    <name type="common">Golden apple snail</name>
    <dbReference type="NCBI Taxonomy" id="400727"/>
    <lineage>
        <taxon>Eukaryota</taxon>
        <taxon>Metazoa</taxon>
        <taxon>Spiralia</taxon>
        <taxon>Lophotrochozoa</taxon>
        <taxon>Mollusca</taxon>
        <taxon>Gastropoda</taxon>
        <taxon>Caenogastropoda</taxon>
        <taxon>Architaenioglossa</taxon>
        <taxon>Ampullarioidea</taxon>
        <taxon>Ampullariidae</taxon>
        <taxon>Pomacea</taxon>
    </lineage>
</organism>
<gene>
    <name evidence="2" type="ORF">C0Q70_05568</name>
</gene>
<accession>A0A2T7PLK0</accession>
<sequence>MKTALRVSCETVSFNLTEFHWQHRRGQQNHDFGQSLDNVEMQLAVWVNYPLSSGEGREVRVPQRSYPNSDKHATTLLDGPSKRWQRGGDEGQNETMKVANTADTCEINL</sequence>
<evidence type="ECO:0000313" key="3">
    <source>
        <dbReference type="Proteomes" id="UP000245119"/>
    </source>
</evidence>
<comment type="caution">
    <text evidence="2">The sequence shown here is derived from an EMBL/GenBank/DDBJ whole genome shotgun (WGS) entry which is preliminary data.</text>
</comment>
<dbReference type="Proteomes" id="UP000245119">
    <property type="component" value="Linkage Group LG3"/>
</dbReference>
<proteinExistence type="predicted"/>